<dbReference type="Gramene" id="Bo5g117280.1">
    <property type="protein sequence ID" value="Bo5g117280.1"/>
    <property type="gene ID" value="Bo5g117280"/>
</dbReference>
<dbReference type="Proteomes" id="UP000032141">
    <property type="component" value="Chromosome C5"/>
</dbReference>
<dbReference type="AlphaFoldDB" id="A0A0D3CIT1"/>
<keyword evidence="2" id="KW-1185">Reference proteome</keyword>
<organism evidence="1 2">
    <name type="scientific">Brassica oleracea var. oleracea</name>
    <dbReference type="NCBI Taxonomy" id="109376"/>
    <lineage>
        <taxon>Eukaryota</taxon>
        <taxon>Viridiplantae</taxon>
        <taxon>Streptophyta</taxon>
        <taxon>Embryophyta</taxon>
        <taxon>Tracheophyta</taxon>
        <taxon>Spermatophyta</taxon>
        <taxon>Magnoliopsida</taxon>
        <taxon>eudicotyledons</taxon>
        <taxon>Gunneridae</taxon>
        <taxon>Pentapetalae</taxon>
        <taxon>rosids</taxon>
        <taxon>malvids</taxon>
        <taxon>Brassicales</taxon>
        <taxon>Brassicaceae</taxon>
        <taxon>Brassiceae</taxon>
        <taxon>Brassica</taxon>
    </lineage>
</organism>
<dbReference type="HOGENOM" id="CLU_1909590_0_0_1"/>
<evidence type="ECO:0000313" key="2">
    <source>
        <dbReference type="Proteomes" id="UP000032141"/>
    </source>
</evidence>
<name>A0A0D3CIT1_BRAOL</name>
<protein>
    <submittedName>
        <fullName evidence="1">Uncharacterized protein</fullName>
    </submittedName>
</protein>
<sequence>MKARLDSQQVRLDSLEDLLDVTAVGNPTMQRMLNERRAALGLLELHQFCYLRSKQKAQLEYDRLQAEAANYADGHWKIRVKDSRFKICIDKLCNWKSMLRHWGESNWTDYESFVPIPPAITAVQKTSLPGHNL</sequence>
<reference evidence="1 2" key="1">
    <citation type="journal article" date="2014" name="Genome Biol.">
        <title>Transcriptome and methylome profiling reveals relics of genome dominance in the mesopolyploid Brassica oleracea.</title>
        <authorList>
            <person name="Parkin I.A."/>
            <person name="Koh C."/>
            <person name="Tang H."/>
            <person name="Robinson S.J."/>
            <person name="Kagale S."/>
            <person name="Clarke W.E."/>
            <person name="Town C.D."/>
            <person name="Nixon J."/>
            <person name="Krishnakumar V."/>
            <person name="Bidwell S.L."/>
            <person name="Denoeud F."/>
            <person name="Belcram H."/>
            <person name="Links M.G."/>
            <person name="Just J."/>
            <person name="Clarke C."/>
            <person name="Bender T."/>
            <person name="Huebert T."/>
            <person name="Mason A.S."/>
            <person name="Pires J.C."/>
            <person name="Barker G."/>
            <person name="Moore J."/>
            <person name="Walley P.G."/>
            <person name="Manoli S."/>
            <person name="Batley J."/>
            <person name="Edwards D."/>
            <person name="Nelson M.N."/>
            <person name="Wang X."/>
            <person name="Paterson A.H."/>
            <person name="King G."/>
            <person name="Bancroft I."/>
            <person name="Chalhoub B."/>
            <person name="Sharpe A.G."/>
        </authorList>
    </citation>
    <scope>NUCLEOTIDE SEQUENCE</scope>
    <source>
        <strain evidence="1 2">cv. TO1000</strain>
    </source>
</reference>
<proteinExistence type="predicted"/>
<dbReference type="EnsemblPlants" id="Bo5g117280.1">
    <property type="protein sequence ID" value="Bo5g117280.1"/>
    <property type="gene ID" value="Bo5g117280"/>
</dbReference>
<evidence type="ECO:0000313" key="1">
    <source>
        <dbReference type="EnsemblPlants" id="Bo5g117280.1"/>
    </source>
</evidence>
<dbReference type="eggNOG" id="KOG1950">
    <property type="taxonomic scope" value="Eukaryota"/>
</dbReference>
<dbReference type="STRING" id="109376.A0A0D3CIT1"/>
<reference evidence="1" key="2">
    <citation type="submission" date="2015-03" db="UniProtKB">
        <authorList>
            <consortium name="EnsemblPlants"/>
        </authorList>
    </citation>
    <scope>IDENTIFICATION</scope>
</reference>
<accession>A0A0D3CIT1</accession>